<reference evidence="3 4" key="1">
    <citation type="submission" date="2015-02" db="EMBL/GenBank/DDBJ databases">
        <title>Draft genome sequences of ten Microbacterium spp. with emphasis on heavy metal contaminated environments.</title>
        <authorList>
            <person name="Corretto E."/>
        </authorList>
    </citation>
    <scope>NUCLEOTIDE SEQUENCE [LARGE SCALE GENOMIC DNA]</scope>
    <source>
        <strain evidence="3 4">DSM 18659</strain>
    </source>
</reference>
<sequence length="96" mass="10724">MRPELWTLPVSGEREQALDALFAGRPDVLSVEDVAEVLNVTRTNVYAWLRDGVIPGYKLGTTWRVLRDELKATMATGANAQRPRIVSTHTEESKDS</sequence>
<feature type="region of interest" description="Disordered" evidence="1">
    <location>
        <begin position="77"/>
        <end position="96"/>
    </location>
</feature>
<evidence type="ECO:0000313" key="4">
    <source>
        <dbReference type="Proteomes" id="UP000033451"/>
    </source>
</evidence>
<organism evidence="3 4">
    <name type="scientific">Microbacterium ginsengisoli</name>
    <dbReference type="NCBI Taxonomy" id="400772"/>
    <lineage>
        <taxon>Bacteria</taxon>
        <taxon>Bacillati</taxon>
        <taxon>Actinomycetota</taxon>
        <taxon>Actinomycetes</taxon>
        <taxon>Micrococcales</taxon>
        <taxon>Microbacteriaceae</taxon>
        <taxon>Microbacterium</taxon>
    </lineage>
</organism>
<dbReference type="GO" id="GO:0003677">
    <property type="term" value="F:DNA binding"/>
    <property type="evidence" value="ECO:0007669"/>
    <property type="project" value="InterPro"/>
</dbReference>
<feature type="domain" description="Helix-turn-helix" evidence="2">
    <location>
        <begin position="28"/>
        <end position="74"/>
    </location>
</feature>
<keyword evidence="4" id="KW-1185">Reference proteome</keyword>
<dbReference type="RefSeq" id="WP_045246226.1">
    <property type="nucleotide sequence ID" value="NZ_JYIY01000052.1"/>
</dbReference>
<dbReference type="NCBIfam" id="TIGR01764">
    <property type="entry name" value="excise"/>
    <property type="match status" value="1"/>
</dbReference>
<comment type="caution">
    <text evidence="3">The sequence shown here is derived from an EMBL/GenBank/DDBJ whole genome shotgun (WGS) entry which is preliminary data.</text>
</comment>
<dbReference type="AlphaFoldDB" id="A0A0F0M0E3"/>
<evidence type="ECO:0000256" key="1">
    <source>
        <dbReference type="SAM" id="MobiDB-lite"/>
    </source>
</evidence>
<dbReference type="STRING" id="400772.RR49_00383"/>
<dbReference type="SUPFAM" id="SSF46955">
    <property type="entry name" value="Putative DNA-binding domain"/>
    <property type="match status" value="1"/>
</dbReference>
<dbReference type="InterPro" id="IPR009061">
    <property type="entry name" value="DNA-bd_dom_put_sf"/>
</dbReference>
<name>A0A0F0M0E3_9MICO</name>
<accession>A0A0F0M0E3</accession>
<dbReference type="PATRIC" id="fig|400772.4.peg.414"/>
<dbReference type="InterPro" id="IPR010093">
    <property type="entry name" value="SinI_DNA-bd"/>
</dbReference>
<dbReference type="InterPro" id="IPR041657">
    <property type="entry name" value="HTH_17"/>
</dbReference>
<dbReference type="EMBL" id="JYIY01000052">
    <property type="protein sequence ID" value="KJL40880.1"/>
    <property type="molecule type" value="Genomic_DNA"/>
</dbReference>
<dbReference type="Proteomes" id="UP000033451">
    <property type="component" value="Unassembled WGS sequence"/>
</dbReference>
<protein>
    <submittedName>
        <fullName evidence="3">Helix-turn-helix domain protein</fullName>
    </submittedName>
</protein>
<proteinExistence type="predicted"/>
<evidence type="ECO:0000313" key="3">
    <source>
        <dbReference type="EMBL" id="KJL40880.1"/>
    </source>
</evidence>
<evidence type="ECO:0000259" key="2">
    <source>
        <dbReference type="Pfam" id="PF12728"/>
    </source>
</evidence>
<dbReference type="OrthoDB" id="4871899at2"/>
<gene>
    <name evidence="3" type="ORF">RR49_00383</name>
</gene>
<dbReference type="Pfam" id="PF12728">
    <property type="entry name" value="HTH_17"/>
    <property type="match status" value="1"/>
</dbReference>